<gene>
    <name evidence="8" type="ORF">IAD25_03600</name>
</gene>
<dbReference type="GO" id="GO:0008961">
    <property type="term" value="F:phosphatidylglycerol-prolipoprotein diacylglyceryl transferase activity"/>
    <property type="evidence" value="ECO:0007669"/>
    <property type="project" value="InterPro"/>
</dbReference>
<evidence type="ECO:0000313" key="8">
    <source>
        <dbReference type="EMBL" id="HIU95778.1"/>
    </source>
</evidence>
<dbReference type="PANTHER" id="PTHR30589:SF0">
    <property type="entry name" value="PHOSPHATIDYLGLYCEROL--PROLIPOPROTEIN DIACYLGLYCERYL TRANSFERASE"/>
    <property type="match status" value="1"/>
</dbReference>
<evidence type="ECO:0000256" key="1">
    <source>
        <dbReference type="ARBA" id="ARBA00007150"/>
    </source>
</evidence>
<feature type="transmembrane region" description="Helical" evidence="7">
    <location>
        <begin position="91"/>
        <end position="111"/>
    </location>
</feature>
<reference evidence="8" key="2">
    <citation type="journal article" date="2021" name="PeerJ">
        <title>Extensive microbial diversity within the chicken gut microbiome revealed by metagenomics and culture.</title>
        <authorList>
            <person name="Gilroy R."/>
            <person name="Ravi A."/>
            <person name="Getino M."/>
            <person name="Pursley I."/>
            <person name="Horton D.L."/>
            <person name="Alikhan N.F."/>
            <person name="Baker D."/>
            <person name="Gharbi K."/>
            <person name="Hall N."/>
            <person name="Watson M."/>
            <person name="Adriaenssens E.M."/>
            <person name="Foster-Nyarko E."/>
            <person name="Jarju S."/>
            <person name="Secka A."/>
            <person name="Antonio M."/>
            <person name="Oren A."/>
            <person name="Chaudhuri R.R."/>
            <person name="La Ragione R."/>
            <person name="Hildebrand F."/>
            <person name="Pallen M.J."/>
        </authorList>
    </citation>
    <scope>NUCLEOTIDE SEQUENCE</scope>
    <source>
        <strain evidence="8">ChiSjej4B22-8349</strain>
    </source>
</reference>
<comment type="similarity">
    <text evidence="1">Belongs to the Lgt family.</text>
</comment>
<keyword evidence="6 7" id="KW-0472">Membrane</keyword>
<sequence length="268" mass="29108">MSDIMVLGREIPIYGAIGITGVCLALAYALFSCKRFGLSKDDTLYVMVFGAIGAMAGAKLLYLAVSAGAIAGELTSGQVPLSVTVLKYMRGGMVFYGGFIGGLAVSCFMARRYGKAGADFFPVIVPAFALAHGISRSGCLLVGCCYGVETSGAFHITYESSMIAPNGVPLIPVQGMEAAGELIIFFILVWLSRRVKDRRDILYAYIFMYAPMRFCLEFLRGDEARGFIMTLSVSQWISLALMGAVVVMKVMDVTVRAWRRRDIRKDGE</sequence>
<feature type="transmembrane region" description="Helical" evidence="7">
    <location>
        <begin position="227"/>
        <end position="251"/>
    </location>
</feature>
<keyword evidence="2" id="KW-1003">Cell membrane</keyword>
<accession>A0A9D1N6Y1</accession>
<evidence type="ECO:0000256" key="4">
    <source>
        <dbReference type="ARBA" id="ARBA00022692"/>
    </source>
</evidence>
<organism evidence="8 9">
    <name type="scientific">Candidatus Allocopromorpha excrementipullorum</name>
    <dbReference type="NCBI Taxonomy" id="2840743"/>
    <lineage>
        <taxon>Bacteria</taxon>
        <taxon>Bacillati</taxon>
        <taxon>Bacillota</taxon>
        <taxon>Clostridia</taxon>
        <taxon>Eubacteriales</taxon>
        <taxon>Eubacteriaceae</taxon>
        <taxon>Eubacteriaceae incertae sedis</taxon>
        <taxon>Candidatus Allocopromorpha</taxon>
    </lineage>
</organism>
<feature type="transmembrane region" description="Helical" evidence="7">
    <location>
        <begin position="169"/>
        <end position="190"/>
    </location>
</feature>
<proteinExistence type="inferred from homology"/>
<name>A0A9D1N6Y1_9FIRM</name>
<keyword evidence="3 8" id="KW-0808">Transferase</keyword>
<dbReference type="EMBL" id="DVOB01000078">
    <property type="protein sequence ID" value="HIU95778.1"/>
    <property type="molecule type" value="Genomic_DNA"/>
</dbReference>
<dbReference type="Pfam" id="PF01790">
    <property type="entry name" value="LGT"/>
    <property type="match status" value="1"/>
</dbReference>
<dbReference type="PANTHER" id="PTHR30589">
    <property type="entry name" value="PROLIPOPROTEIN DIACYLGLYCERYL TRANSFERASE"/>
    <property type="match status" value="1"/>
</dbReference>
<reference evidence="8" key="1">
    <citation type="submission" date="2020-10" db="EMBL/GenBank/DDBJ databases">
        <authorList>
            <person name="Gilroy R."/>
        </authorList>
    </citation>
    <scope>NUCLEOTIDE SEQUENCE</scope>
    <source>
        <strain evidence="8">ChiSjej4B22-8349</strain>
    </source>
</reference>
<keyword evidence="4 7" id="KW-0812">Transmembrane</keyword>
<feature type="transmembrane region" description="Helical" evidence="7">
    <location>
        <begin position="123"/>
        <end position="149"/>
    </location>
</feature>
<evidence type="ECO:0000256" key="6">
    <source>
        <dbReference type="ARBA" id="ARBA00023136"/>
    </source>
</evidence>
<dbReference type="GO" id="GO:0005886">
    <property type="term" value="C:plasma membrane"/>
    <property type="evidence" value="ECO:0007669"/>
    <property type="project" value="InterPro"/>
</dbReference>
<feature type="transmembrane region" description="Helical" evidence="7">
    <location>
        <begin position="202"/>
        <end position="221"/>
    </location>
</feature>
<evidence type="ECO:0000256" key="7">
    <source>
        <dbReference type="SAM" id="Phobius"/>
    </source>
</evidence>
<evidence type="ECO:0000256" key="3">
    <source>
        <dbReference type="ARBA" id="ARBA00022679"/>
    </source>
</evidence>
<dbReference type="AlphaFoldDB" id="A0A9D1N6Y1"/>
<dbReference type="GO" id="GO:0042158">
    <property type="term" value="P:lipoprotein biosynthetic process"/>
    <property type="evidence" value="ECO:0007669"/>
    <property type="project" value="InterPro"/>
</dbReference>
<evidence type="ECO:0000256" key="2">
    <source>
        <dbReference type="ARBA" id="ARBA00022475"/>
    </source>
</evidence>
<dbReference type="Proteomes" id="UP000824130">
    <property type="component" value="Unassembled WGS sequence"/>
</dbReference>
<feature type="transmembrane region" description="Helical" evidence="7">
    <location>
        <begin position="43"/>
        <end position="71"/>
    </location>
</feature>
<protein>
    <submittedName>
        <fullName evidence="8">Prolipoprotein diacylglyceryl transferase</fullName>
    </submittedName>
</protein>
<comment type="caution">
    <text evidence="8">The sequence shown here is derived from an EMBL/GenBank/DDBJ whole genome shotgun (WGS) entry which is preliminary data.</text>
</comment>
<evidence type="ECO:0000313" key="9">
    <source>
        <dbReference type="Proteomes" id="UP000824130"/>
    </source>
</evidence>
<feature type="transmembrane region" description="Helical" evidence="7">
    <location>
        <begin position="12"/>
        <end position="31"/>
    </location>
</feature>
<keyword evidence="5 7" id="KW-1133">Transmembrane helix</keyword>
<dbReference type="InterPro" id="IPR001640">
    <property type="entry name" value="Lgt"/>
</dbReference>
<evidence type="ECO:0000256" key="5">
    <source>
        <dbReference type="ARBA" id="ARBA00022989"/>
    </source>
</evidence>